<dbReference type="Gene3D" id="3.20.200.10">
    <property type="entry name" value="MHCK/EF2 kinase"/>
    <property type="match status" value="1"/>
</dbReference>
<evidence type="ECO:0000256" key="2">
    <source>
        <dbReference type="ARBA" id="ARBA00022679"/>
    </source>
</evidence>
<evidence type="ECO:0000313" key="7">
    <source>
        <dbReference type="Proteomes" id="UP001362999"/>
    </source>
</evidence>
<keyword evidence="7" id="KW-1185">Reference proteome</keyword>
<dbReference type="InterPro" id="IPR011009">
    <property type="entry name" value="Kinase-like_dom_sf"/>
</dbReference>
<organism evidence="6 7">
    <name type="scientific">Favolaschia claudopus</name>
    <dbReference type="NCBI Taxonomy" id="2862362"/>
    <lineage>
        <taxon>Eukaryota</taxon>
        <taxon>Fungi</taxon>
        <taxon>Dikarya</taxon>
        <taxon>Basidiomycota</taxon>
        <taxon>Agaricomycotina</taxon>
        <taxon>Agaricomycetes</taxon>
        <taxon>Agaricomycetidae</taxon>
        <taxon>Agaricales</taxon>
        <taxon>Marasmiineae</taxon>
        <taxon>Mycenaceae</taxon>
        <taxon>Favolaschia</taxon>
    </lineage>
</organism>
<name>A0AAW0CNQ2_9AGAR</name>
<reference evidence="6 7" key="1">
    <citation type="journal article" date="2024" name="J Genomics">
        <title>Draft genome sequencing and assembly of Favolaschia claudopus CIRM-BRFM 2984 isolated from oak limbs.</title>
        <authorList>
            <person name="Navarro D."/>
            <person name="Drula E."/>
            <person name="Chaduli D."/>
            <person name="Cazenave R."/>
            <person name="Ahrendt S."/>
            <person name="Wang J."/>
            <person name="Lipzen A."/>
            <person name="Daum C."/>
            <person name="Barry K."/>
            <person name="Grigoriev I.V."/>
            <person name="Favel A."/>
            <person name="Rosso M.N."/>
            <person name="Martin F."/>
        </authorList>
    </citation>
    <scope>NUCLEOTIDE SEQUENCE [LARGE SCALE GENOMIC DNA]</scope>
    <source>
        <strain evidence="6 7">CIRM-BRFM 2984</strain>
    </source>
</reference>
<protein>
    <recommendedName>
        <fullName evidence="5">Alpha-type protein kinase domain-containing protein</fullName>
    </recommendedName>
</protein>
<dbReference type="GO" id="GO:0005524">
    <property type="term" value="F:ATP binding"/>
    <property type="evidence" value="ECO:0007669"/>
    <property type="project" value="InterPro"/>
</dbReference>
<dbReference type="EMBL" id="JAWWNJ010000016">
    <property type="protein sequence ID" value="KAK7039947.1"/>
    <property type="molecule type" value="Genomic_DNA"/>
</dbReference>
<keyword evidence="2" id="KW-0808">Transferase</keyword>
<feature type="compositionally biased region" description="Low complexity" evidence="4">
    <location>
        <begin position="329"/>
        <end position="338"/>
    </location>
</feature>
<evidence type="ECO:0000313" key="6">
    <source>
        <dbReference type="EMBL" id="KAK7039947.1"/>
    </source>
</evidence>
<accession>A0AAW0CNQ2</accession>
<dbReference type="Pfam" id="PF02816">
    <property type="entry name" value="Alpha_kinase"/>
    <property type="match status" value="1"/>
</dbReference>
<feature type="compositionally biased region" description="Basic and acidic residues" evidence="4">
    <location>
        <begin position="349"/>
        <end position="366"/>
    </location>
</feature>
<dbReference type="Proteomes" id="UP001362999">
    <property type="component" value="Unassembled WGS sequence"/>
</dbReference>
<dbReference type="GO" id="GO:0004674">
    <property type="term" value="F:protein serine/threonine kinase activity"/>
    <property type="evidence" value="ECO:0007669"/>
    <property type="project" value="UniProtKB-KW"/>
</dbReference>
<dbReference type="AlphaFoldDB" id="A0AAW0CNQ2"/>
<evidence type="ECO:0000259" key="5">
    <source>
        <dbReference type="PROSITE" id="PS51158"/>
    </source>
</evidence>
<dbReference type="SUPFAM" id="SSF56112">
    <property type="entry name" value="Protein kinase-like (PK-like)"/>
    <property type="match status" value="1"/>
</dbReference>
<dbReference type="InterPro" id="IPR004166">
    <property type="entry name" value="a-kinase_dom"/>
</dbReference>
<feature type="domain" description="Alpha-type protein kinase" evidence="5">
    <location>
        <begin position="485"/>
        <end position="740"/>
    </location>
</feature>
<proteinExistence type="predicted"/>
<keyword evidence="3" id="KW-0418">Kinase</keyword>
<sequence>MSLRDSGIVANFTEDAPSLKATKCGRTDCGAIIQAGEDRHYIHGYNSKSGKEVCTNCVSYYNSKPDTMSRRDFVGLSASDRDSYVCHSASVLAARKKGASLSTRRVSAVPGNIGHSSSQGYYGAMLPPPRPSQPNVAIPTSWSPSAYTYPPLLGNSQTQGGASTSFGYSQAHQQYAVQRQFWATKAYQSSVADTITVCFKILREVPGKPKGILVRNLTEGEPNVLASITPPGLRQLGIQTMETKLTAALRGLRIDWTRIPLREIANWVDLAHQPPDIAYFYARCMTGKPKPKETAPSFKKQTKAFELAFVIDSEYWEEIEQQLADNESSRSSNGRGSSQHTLDGSTVDLESHARRPSPEQEHDFELNRASFNRNEDHSPRDRTVIIYLTLSSMDLTRALKVSVTAPRTPPPSKRRIIYQSPNQDHLRDALLEGGSSYSQLSGQGPNRTSEQIQFFAIDDCSLNDLLADRKFQGFSCDPAKASPGSLVIEAGSFLGIGTFKTAEVGYLTLLHLIAGRLGACANEPVAVKRMYKRRRTPTDANPNKWVLNRLTSADEHSKILMEANVLFWATSIMNFTYSFIYHFLQNSSKRLPFEIPEIRFVRAGVAIVHDQTTGPTTLKCSISRTYLVEERINESKDGFFKFINNGSAVPLDMTRKDARELSEFLAFTQHVQFHKTKGAVYLSDLQGSMQLLTDPQIMTSPLIGEGAEIFGDGNVPSAFNSFPEQHCCNHICRWFELPELAASAASDARSVP</sequence>
<keyword evidence="1" id="KW-0723">Serine/threonine-protein kinase</keyword>
<feature type="region of interest" description="Disordered" evidence="4">
    <location>
        <begin position="322"/>
        <end position="376"/>
    </location>
</feature>
<gene>
    <name evidence="6" type="ORF">R3P38DRAFT_2902586</name>
</gene>
<evidence type="ECO:0000256" key="4">
    <source>
        <dbReference type="SAM" id="MobiDB-lite"/>
    </source>
</evidence>
<dbReference type="PROSITE" id="PS51158">
    <property type="entry name" value="ALPHA_KINASE"/>
    <property type="match status" value="1"/>
</dbReference>
<evidence type="ECO:0000256" key="1">
    <source>
        <dbReference type="ARBA" id="ARBA00022527"/>
    </source>
</evidence>
<feature type="non-terminal residue" evidence="6">
    <location>
        <position position="1"/>
    </location>
</feature>
<comment type="caution">
    <text evidence="6">The sequence shown here is derived from an EMBL/GenBank/DDBJ whole genome shotgun (WGS) entry which is preliminary data.</text>
</comment>
<evidence type="ECO:0000256" key="3">
    <source>
        <dbReference type="ARBA" id="ARBA00022777"/>
    </source>
</evidence>